<proteinExistence type="inferred from homology"/>
<dbReference type="GO" id="GO:0009252">
    <property type="term" value="P:peptidoglycan biosynthetic process"/>
    <property type="evidence" value="ECO:0007669"/>
    <property type="project" value="UniProtKB-KW"/>
</dbReference>
<dbReference type="PANTHER" id="PTHR36174:SF1">
    <property type="entry name" value="LIPID II:GLYCINE GLYCYLTRANSFERASE"/>
    <property type="match status" value="1"/>
</dbReference>
<accession>A0A1K2HG63</accession>
<evidence type="ECO:0000256" key="1">
    <source>
        <dbReference type="ARBA" id="ARBA00009943"/>
    </source>
</evidence>
<keyword evidence="6" id="KW-0961">Cell wall biogenesis/degradation</keyword>
<keyword evidence="10" id="KW-1185">Reference proteome</keyword>
<keyword evidence="3" id="KW-0133">Cell shape</keyword>
<keyword evidence="5" id="KW-0012">Acyltransferase</keyword>
<dbReference type="GO" id="GO:0016755">
    <property type="term" value="F:aminoacyltransferase activity"/>
    <property type="evidence" value="ECO:0007669"/>
    <property type="project" value="InterPro"/>
</dbReference>
<evidence type="ECO:0000313" key="9">
    <source>
        <dbReference type="Proteomes" id="UP000185655"/>
    </source>
</evidence>
<dbReference type="Gene3D" id="1.20.58.90">
    <property type="match status" value="1"/>
</dbReference>
<dbReference type="Pfam" id="PF02388">
    <property type="entry name" value="FemAB"/>
    <property type="match status" value="1"/>
</dbReference>
<sequence length="389" mass="44022">MYTVKIGLPAAEHDAFIKASNSTNLLQSSNWVKVKDNWRHERIGFYKDNDLKSSVSILIKPLPLGLTMLYIPRGIVLDYSDTELLTFVLSELKKYGKSQHALFIKFDPPILADQSEMLIKRLENLGVKWSGLTTDMGDTIQPRYNAVIHQESFSEDALSKKTRQFLRKARHSQPIFEIGGTELVADFAELMKKTESRKNVSLRNAAYYTKLLETYGGDAFINLVKMDFGKLLSEAKENREKLTDNLSKAKNEKRVKSLTSDLEMMDKNIVALTEAVTTHGAVIPVAGTLTVNFGGAAETLYAGTDTAFQKYYPSYLAWYEAIHHAFEMGAQTLNMGGLENSLSESDGLLKFKKHFNPKIEIYVGEFDLPVNRFLFNLSKLAYKLRKKMK</sequence>
<comment type="similarity">
    <text evidence="1">Belongs to the FemABX family.</text>
</comment>
<dbReference type="Proteomes" id="UP000185655">
    <property type="component" value="Unassembled WGS sequence"/>
</dbReference>
<evidence type="ECO:0000256" key="6">
    <source>
        <dbReference type="ARBA" id="ARBA00023316"/>
    </source>
</evidence>
<name>A0A1K2HG63_9LACT</name>
<dbReference type="InterPro" id="IPR003447">
    <property type="entry name" value="FEMABX"/>
</dbReference>
<evidence type="ECO:0000256" key="3">
    <source>
        <dbReference type="ARBA" id="ARBA00022960"/>
    </source>
</evidence>
<dbReference type="EMBL" id="JXJT01000014">
    <property type="protein sequence ID" value="PCS02673.1"/>
    <property type="molecule type" value="Genomic_DNA"/>
</dbReference>
<evidence type="ECO:0000313" key="10">
    <source>
        <dbReference type="Proteomes" id="UP000218979"/>
    </source>
</evidence>
<dbReference type="STRING" id="1122154.SAMN02746068_01752"/>
<reference evidence="8 9" key="2">
    <citation type="submission" date="2016-11" db="EMBL/GenBank/DDBJ databases">
        <authorList>
            <person name="Jaros S."/>
            <person name="Januszkiewicz K."/>
            <person name="Wedrychowicz H."/>
        </authorList>
    </citation>
    <scope>NUCLEOTIDE SEQUENCE [LARGE SCALE GENOMIC DNA]</scope>
    <source>
        <strain evidence="8 9">DSM 22330</strain>
    </source>
</reference>
<organism evidence="8 9">
    <name type="scientific">Pseudolactococcus chungangensis CAU 28 = DSM 22330</name>
    <dbReference type="NCBI Taxonomy" id="1122154"/>
    <lineage>
        <taxon>Bacteria</taxon>
        <taxon>Bacillati</taxon>
        <taxon>Bacillota</taxon>
        <taxon>Bacilli</taxon>
        <taxon>Lactobacillales</taxon>
        <taxon>Streptococcaceae</taxon>
        <taxon>Pseudolactococcus</taxon>
    </lineage>
</organism>
<evidence type="ECO:0000313" key="8">
    <source>
        <dbReference type="EMBL" id="SFZ75848.1"/>
    </source>
</evidence>
<evidence type="ECO:0000256" key="5">
    <source>
        <dbReference type="ARBA" id="ARBA00023315"/>
    </source>
</evidence>
<dbReference type="SUPFAM" id="SSF55729">
    <property type="entry name" value="Acyl-CoA N-acyltransferases (Nat)"/>
    <property type="match status" value="2"/>
</dbReference>
<reference evidence="7 10" key="1">
    <citation type="submission" date="2014-12" db="EMBL/GenBank/DDBJ databases">
        <title>Draft genome sequences of 10 type strains of Lactococcus.</title>
        <authorList>
            <person name="Sun Z."/>
            <person name="Zhong Z."/>
            <person name="Liu W."/>
            <person name="Zhang W."/>
            <person name="Zhang H."/>
        </authorList>
    </citation>
    <scope>NUCLEOTIDE SEQUENCE [LARGE SCALE GENOMIC DNA]</scope>
    <source>
        <strain evidence="7 10">DSM 22330</strain>
    </source>
</reference>
<dbReference type="GO" id="GO:0008360">
    <property type="term" value="P:regulation of cell shape"/>
    <property type="evidence" value="ECO:0007669"/>
    <property type="project" value="UniProtKB-KW"/>
</dbReference>
<dbReference type="InterPro" id="IPR050644">
    <property type="entry name" value="PG_Glycine_Bridge_Synth"/>
</dbReference>
<dbReference type="EMBL" id="FPKS01000012">
    <property type="protein sequence ID" value="SFZ75848.1"/>
    <property type="molecule type" value="Genomic_DNA"/>
</dbReference>
<evidence type="ECO:0000313" key="7">
    <source>
        <dbReference type="EMBL" id="PCS02673.1"/>
    </source>
</evidence>
<evidence type="ECO:0000256" key="2">
    <source>
        <dbReference type="ARBA" id="ARBA00022679"/>
    </source>
</evidence>
<dbReference type="RefSeq" id="WP_031365821.1">
    <property type="nucleotide sequence ID" value="NZ_FPKS01000012.1"/>
</dbReference>
<keyword evidence="4" id="KW-0573">Peptidoglycan synthesis</keyword>
<gene>
    <name evidence="7" type="ORF">RR45_GL000480</name>
    <name evidence="8" type="ORF">SAMN02746068_01752</name>
</gene>
<dbReference type="Gene3D" id="3.40.630.30">
    <property type="match status" value="2"/>
</dbReference>
<dbReference type="InterPro" id="IPR016181">
    <property type="entry name" value="Acyl_CoA_acyltransferase"/>
</dbReference>
<keyword evidence="2" id="KW-0808">Transferase</keyword>
<dbReference type="Proteomes" id="UP000218979">
    <property type="component" value="Unassembled WGS sequence"/>
</dbReference>
<dbReference type="OrthoDB" id="2173585at2"/>
<evidence type="ECO:0000256" key="4">
    <source>
        <dbReference type="ARBA" id="ARBA00022984"/>
    </source>
</evidence>
<dbReference type="GO" id="GO:0071555">
    <property type="term" value="P:cell wall organization"/>
    <property type="evidence" value="ECO:0007669"/>
    <property type="project" value="UniProtKB-KW"/>
</dbReference>
<protein>
    <submittedName>
        <fullName evidence="7">Alanine-adding enzyme</fullName>
    </submittedName>
    <submittedName>
        <fullName evidence="8">Serine/alanine adding enzyme</fullName>
    </submittedName>
</protein>
<dbReference type="PROSITE" id="PS51191">
    <property type="entry name" value="FEMABX"/>
    <property type="match status" value="1"/>
</dbReference>
<dbReference type="AlphaFoldDB" id="A0A1K2HG63"/>
<dbReference type="PANTHER" id="PTHR36174">
    <property type="entry name" value="LIPID II:GLYCINE GLYCYLTRANSFERASE"/>
    <property type="match status" value="1"/>
</dbReference>